<evidence type="ECO:0000313" key="3">
    <source>
        <dbReference type="EMBL" id="GGQ13961.1"/>
    </source>
</evidence>
<dbReference type="EMBL" id="BMQJ01000013">
    <property type="protein sequence ID" value="GGQ13961.1"/>
    <property type="molecule type" value="Genomic_DNA"/>
</dbReference>
<dbReference type="InterPro" id="IPR030400">
    <property type="entry name" value="Sedolisin_dom"/>
</dbReference>
<protein>
    <submittedName>
        <fullName evidence="3">Peptidase S8</fullName>
    </submittedName>
</protein>
<gene>
    <name evidence="3" type="ORF">GCM10010140_50200</name>
</gene>
<dbReference type="Gene3D" id="3.40.50.200">
    <property type="entry name" value="Peptidase S8/S53 domain"/>
    <property type="match status" value="1"/>
</dbReference>
<reference evidence="4" key="1">
    <citation type="journal article" date="2019" name="Int. J. Syst. Evol. Microbiol.">
        <title>The Global Catalogue of Microorganisms (GCM) 10K type strain sequencing project: providing services to taxonomists for standard genome sequencing and annotation.</title>
        <authorList>
            <consortium name="The Broad Institute Genomics Platform"/>
            <consortium name="The Broad Institute Genome Sequencing Center for Infectious Disease"/>
            <person name="Wu L."/>
            <person name="Ma J."/>
        </authorList>
    </citation>
    <scope>NUCLEOTIDE SEQUENCE [LARGE SCALE GENOMIC DNA]</scope>
    <source>
        <strain evidence="4">JCM 3115</strain>
    </source>
</reference>
<dbReference type="PANTHER" id="PTHR14218:SF15">
    <property type="entry name" value="TRIPEPTIDYL-PEPTIDASE 1"/>
    <property type="match status" value="1"/>
</dbReference>
<dbReference type="InterPro" id="IPR050819">
    <property type="entry name" value="Tripeptidyl-peptidase_I"/>
</dbReference>
<dbReference type="Proteomes" id="UP000611554">
    <property type="component" value="Unassembled WGS sequence"/>
</dbReference>
<feature type="signal peptide" evidence="1">
    <location>
        <begin position="1"/>
        <end position="41"/>
    </location>
</feature>
<feature type="domain" description="Peptidase S53" evidence="2">
    <location>
        <begin position="73"/>
        <end position="398"/>
    </location>
</feature>
<dbReference type="SUPFAM" id="SSF52743">
    <property type="entry name" value="Subtilisin-like"/>
    <property type="match status" value="1"/>
</dbReference>
<sequence>MRIHRMTTLGGVVAMLLTTLTPLTSLAPAASAAAAPPAANAACPQDTGQATCLLRAAAGGGDRPLPNGAATTGGGPLTAKDLQEAYRLPADWLGGGQTVAIVSPYDNVAAEDELAEYRKVNGMPPCDADFPCFRKVNQRGGDTPPAPSPAWSLHGTIGLELAAAACPNCKLLLVQADDESLASMAAAVDQAAAQGATAVVPMWGVAEHEGQGAQAAHFDHARTAVVAPSGMGFNSGGRQTVPAAYPSVIAVGGTQLHRDPATARGWNESVWRDTASGCSMYELRPAWQPRGACGTRRTVADVSAVASADTPIQVYSSRLGGWGTAAGTPVAAAFIAGVYGLAGTDSATPAGKRLYAASRYLNDITAGSNGTCGGGICTAVRGYDGPSGMGTPNGTGAF</sequence>
<proteinExistence type="predicted"/>
<feature type="chain" id="PRO_5046065141" evidence="1">
    <location>
        <begin position="42"/>
        <end position="398"/>
    </location>
</feature>
<dbReference type="RefSeq" id="WP_189248912.1">
    <property type="nucleotide sequence ID" value="NZ_BMQJ01000013.1"/>
</dbReference>
<dbReference type="PROSITE" id="PS51695">
    <property type="entry name" value="SEDOLISIN"/>
    <property type="match status" value="1"/>
</dbReference>
<keyword evidence="4" id="KW-1185">Reference proteome</keyword>
<dbReference type="PANTHER" id="PTHR14218">
    <property type="entry name" value="PROTEASE S8 TRIPEPTIDYL PEPTIDASE I CLN2"/>
    <property type="match status" value="1"/>
</dbReference>
<comment type="caution">
    <text evidence="3">The sequence shown here is derived from an EMBL/GenBank/DDBJ whole genome shotgun (WGS) entry which is preliminary data.</text>
</comment>
<name>A0ABQ2R932_9ACTN</name>
<evidence type="ECO:0000259" key="2">
    <source>
        <dbReference type="PROSITE" id="PS51695"/>
    </source>
</evidence>
<accession>A0ABQ2R932</accession>
<evidence type="ECO:0000313" key="4">
    <source>
        <dbReference type="Proteomes" id="UP000611554"/>
    </source>
</evidence>
<evidence type="ECO:0000256" key="1">
    <source>
        <dbReference type="SAM" id="SignalP"/>
    </source>
</evidence>
<dbReference type="InterPro" id="IPR036852">
    <property type="entry name" value="Peptidase_S8/S53_dom_sf"/>
</dbReference>
<keyword evidence="1" id="KW-0732">Signal</keyword>
<organism evidence="3 4">
    <name type="scientific">Streptosporangium pseudovulgare</name>
    <dbReference type="NCBI Taxonomy" id="35765"/>
    <lineage>
        <taxon>Bacteria</taxon>
        <taxon>Bacillati</taxon>
        <taxon>Actinomycetota</taxon>
        <taxon>Actinomycetes</taxon>
        <taxon>Streptosporangiales</taxon>
        <taxon>Streptosporangiaceae</taxon>
        <taxon>Streptosporangium</taxon>
    </lineage>
</organism>